<keyword evidence="3" id="KW-1185">Reference proteome</keyword>
<protein>
    <submittedName>
        <fullName evidence="2">Uncharacterized protein</fullName>
    </submittedName>
</protein>
<dbReference type="AlphaFoldDB" id="A0A5B7FIM0"/>
<name>A0A5B7FIM0_PORTR</name>
<evidence type="ECO:0000313" key="3">
    <source>
        <dbReference type="Proteomes" id="UP000324222"/>
    </source>
</evidence>
<feature type="region of interest" description="Disordered" evidence="1">
    <location>
        <begin position="1"/>
        <end position="29"/>
    </location>
</feature>
<dbReference type="Proteomes" id="UP000324222">
    <property type="component" value="Unassembled WGS sequence"/>
</dbReference>
<proteinExistence type="predicted"/>
<accession>A0A5B7FIM0</accession>
<gene>
    <name evidence="2" type="ORF">E2C01_039076</name>
</gene>
<sequence>MHGDSLNVRRGMARAKAPHDAPPCTCLPQRRDYKRQDKSRRLTPAKQQPTRLGVASTFTLLSHAVNTVLIHQCAQCLLHSNFRFRCHVSGNVSGALTVCGAAAYRVEGEAVYERREWVCAEFMMFMLGDMSCSGAEEARPSQRRACVTARLICSLTNIREMIELYKRKEISWGGVCAGCFIKRGLDCSVCLPPL</sequence>
<comment type="caution">
    <text evidence="2">The sequence shown here is derived from an EMBL/GenBank/DDBJ whole genome shotgun (WGS) entry which is preliminary data.</text>
</comment>
<organism evidence="2 3">
    <name type="scientific">Portunus trituberculatus</name>
    <name type="common">Swimming crab</name>
    <name type="synonym">Neptunus trituberculatus</name>
    <dbReference type="NCBI Taxonomy" id="210409"/>
    <lineage>
        <taxon>Eukaryota</taxon>
        <taxon>Metazoa</taxon>
        <taxon>Ecdysozoa</taxon>
        <taxon>Arthropoda</taxon>
        <taxon>Crustacea</taxon>
        <taxon>Multicrustacea</taxon>
        <taxon>Malacostraca</taxon>
        <taxon>Eumalacostraca</taxon>
        <taxon>Eucarida</taxon>
        <taxon>Decapoda</taxon>
        <taxon>Pleocyemata</taxon>
        <taxon>Brachyura</taxon>
        <taxon>Eubrachyura</taxon>
        <taxon>Portunoidea</taxon>
        <taxon>Portunidae</taxon>
        <taxon>Portuninae</taxon>
        <taxon>Portunus</taxon>
    </lineage>
</organism>
<reference evidence="2 3" key="1">
    <citation type="submission" date="2019-05" db="EMBL/GenBank/DDBJ databases">
        <title>Another draft genome of Portunus trituberculatus and its Hox gene families provides insights of decapod evolution.</title>
        <authorList>
            <person name="Jeong J.-H."/>
            <person name="Song I."/>
            <person name="Kim S."/>
            <person name="Choi T."/>
            <person name="Kim D."/>
            <person name="Ryu S."/>
            <person name="Kim W."/>
        </authorList>
    </citation>
    <scope>NUCLEOTIDE SEQUENCE [LARGE SCALE GENOMIC DNA]</scope>
    <source>
        <tissue evidence="2">Muscle</tissue>
    </source>
</reference>
<dbReference type="EMBL" id="VSRR010006698">
    <property type="protein sequence ID" value="MPC45377.1"/>
    <property type="molecule type" value="Genomic_DNA"/>
</dbReference>
<evidence type="ECO:0000256" key="1">
    <source>
        <dbReference type="SAM" id="MobiDB-lite"/>
    </source>
</evidence>
<evidence type="ECO:0000313" key="2">
    <source>
        <dbReference type="EMBL" id="MPC45377.1"/>
    </source>
</evidence>